<dbReference type="CDD" id="cd00739">
    <property type="entry name" value="DHPS"/>
    <property type="match status" value="1"/>
</dbReference>
<reference evidence="13" key="1">
    <citation type="journal article" date="2024" name="Algal Res.">
        <title>Biochemical, toxicological and genomic investigation of a high-biomass producing Limnothrix strain isolated from Italian shallow drinking water reservoir.</title>
        <authorList>
            <person name="Simonazzi M."/>
            <person name="Shishido T.K."/>
            <person name="Delbaje E."/>
            <person name="Wahlsten M."/>
            <person name="Fewer D.P."/>
            <person name="Sivonen K."/>
            <person name="Pezzolesi L."/>
            <person name="Pistocchi R."/>
        </authorList>
    </citation>
    <scope>NUCLEOTIDE SEQUENCE [LARGE SCALE GENOMIC DNA]</scope>
    <source>
        <strain evidence="13">LRLZ20PSL1</strain>
    </source>
</reference>
<evidence type="ECO:0000313" key="12">
    <source>
        <dbReference type="EMBL" id="MFG3819476.1"/>
    </source>
</evidence>
<dbReference type="SUPFAM" id="SSF51717">
    <property type="entry name" value="Dihydropteroate synthetase-like"/>
    <property type="match status" value="1"/>
</dbReference>
<dbReference type="PANTHER" id="PTHR20941:SF1">
    <property type="entry name" value="FOLIC ACID SYNTHESIS PROTEIN FOL1"/>
    <property type="match status" value="1"/>
</dbReference>
<keyword evidence="13" id="KW-1185">Reference proteome</keyword>
<keyword evidence="8 10" id="KW-0460">Magnesium</keyword>
<dbReference type="Proteomes" id="UP001604335">
    <property type="component" value="Unassembled WGS sequence"/>
</dbReference>
<proteinExistence type="inferred from homology"/>
<comment type="catalytic activity">
    <reaction evidence="1">
        <text>(7,8-dihydropterin-6-yl)methyl diphosphate + 4-aminobenzoate = 7,8-dihydropteroate + diphosphate</text>
        <dbReference type="Rhea" id="RHEA:19949"/>
        <dbReference type="ChEBI" id="CHEBI:17836"/>
        <dbReference type="ChEBI" id="CHEBI:17839"/>
        <dbReference type="ChEBI" id="CHEBI:33019"/>
        <dbReference type="ChEBI" id="CHEBI:72950"/>
        <dbReference type="EC" id="2.5.1.15"/>
    </reaction>
</comment>
<dbReference type="EMBL" id="JAZAQF010000091">
    <property type="protein sequence ID" value="MFG3819476.1"/>
    <property type="molecule type" value="Genomic_DNA"/>
</dbReference>
<dbReference type="InterPro" id="IPR006390">
    <property type="entry name" value="DHP_synth_dom"/>
</dbReference>
<gene>
    <name evidence="12" type="primary">folP</name>
    <name evidence="12" type="ORF">VPK24_17660</name>
</gene>
<comment type="similarity">
    <text evidence="4 10">Belongs to the DHPS family.</text>
</comment>
<dbReference type="Pfam" id="PF00809">
    <property type="entry name" value="Pterin_bind"/>
    <property type="match status" value="2"/>
</dbReference>
<organism evidence="12 13">
    <name type="scientific">Limnothrix redekei LRLZ20PSL1</name>
    <dbReference type="NCBI Taxonomy" id="3112953"/>
    <lineage>
        <taxon>Bacteria</taxon>
        <taxon>Bacillati</taxon>
        <taxon>Cyanobacteriota</taxon>
        <taxon>Cyanophyceae</taxon>
        <taxon>Pseudanabaenales</taxon>
        <taxon>Pseudanabaenaceae</taxon>
        <taxon>Limnothrix</taxon>
    </lineage>
</organism>
<evidence type="ECO:0000313" key="13">
    <source>
        <dbReference type="Proteomes" id="UP001604335"/>
    </source>
</evidence>
<dbReference type="PROSITE" id="PS50972">
    <property type="entry name" value="PTERIN_BINDING"/>
    <property type="match status" value="1"/>
</dbReference>
<dbReference type="PROSITE" id="PS00792">
    <property type="entry name" value="DHPS_1"/>
    <property type="match status" value="1"/>
</dbReference>
<dbReference type="PANTHER" id="PTHR20941">
    <property type="entry name" value="FOLATE SYNTHESIS PROTEINS"/>
    <property type="match status" value="1"/>
</dbReference>
<dbReference type="RefSeq" id="WP_393015410.1">
    <property type="nucleotide sequence ID" value="NZ_JAZAQF010000091.1"/>
</dbReference>
<evidence type="ECO:0000256" key="8">
    <source>
        <dbReference type="ARBA" id="ARBA00022842"/>
    </source>
</evidence>
<accession>A0ABW7CEC8</accession>
<evidence type="ECO:0000256" key="4">
    <source>
        <dbReference type="ARBA" id="ARBA00009503"/>
    </source>
</evidence>
<evidence type="ECO:0000259" key="11">
    <source>
        <dbReference type="PROSITE" id="PS50972"/>
    </source>
</evidence>
<evidence type="ECO:0000256" key="9">
    <source>
        <dbReference type="ARBA" id="ARBA00022909"/>
    </source>
</evidence>
<keyword evidence="9 10" id="KW-0289">Folate biosynthesis</keyword>
<evidence type="ECO:0000256" key="5">
    <source>
        <dbReference type="ARBA" id="ARBA00012458"/>
    </source>
</evidence>
<evidence type="ECO:0000256" key="6">
    <source>
        <dbReference type="ARBA" id="ARBA00022679"/>
    </source>
</evidence>
<keyword evidence="7 10" id="KW-0479">Metal-binding</keyword>
<dbReference type="InterPro" id="IPR045031">
    <property type="entry name" value="DHP_synth-like"/>
</dbReference>
<dbReference type="EC" id="2.5.1.15" evidence="5 10"/>
<feature type="domain" description="Pterin-binding" evidence="11">
    <location>
        <begin position="26"/>
        <end position="303"/>
    </location>
</feature>
<name>A0ABW7CEC8_9CYAN</name>
<dbReference type="InterPro" id="IPR011005">
    <property type="entry name" value="Dihydropteroate_synth-like_sf"/>
</dbReference>
<comment type="caution">
    <text evidence="12">The sequence shown here is derived from an EMBL/GenBank/DDBJ whole genome shotgun (WGS) entry which is preliminary data.</text>
</comment>
<dbReference type="Gene3D" id="3.20.20.20">
    <property type="entry name" value="Dihydropteroate synthase-like"/>
    <property type="match status" value="1"/>
</dbReference>
<dbReference type="InterPro" id="IPR000489">
    <property type="entry name" value="Pterin-binding_dom"/>
</dbReference>
<evidence type="ECO:0000256" key="3">
    <source>
        <dbReference type="ARBA" id="ARBA00004763"/>
    </source>
</evidence>
<evidence type="ECO:0000256" key="1">
    <source>
        <dbReference type="ARBA" id="ARBA00000012"/>
    </source>
</evidence>
<evidence type="ECO:0000256" key="7">
    <source>
        <dbReference type="ARBA" id="ARBA00022723"/>
    </source>
</evidence>
<comment type="cofactor">
    <cofactor evidence="2 10">
        <name>Mg(2+)</name>
        <dbReference type="ChEBI" id="CHEBI:18420"/>
    </cofactor>
</comment>
<evidence type="ECO:0000256" key="2">
    <source>
        <dbReference type="ARBA" id="ARBA00001946"/>
    </source>
</evidence>
<dbReference type="NCBIfam" id="TIGR01496">
    <property type="entry name" value="DHPS"/>
    <property type="match status" value="1"/>
</dbReference>
<keyword evidence="6 10" id="KW-0808">Transferase</keyword>
<dbReference type="GO" id="GO:0004156">
    <property type="term" value="F:dihydropteroate synthase activity"/>
    <property type="evidence" value="ECO:0007669"/>
    <property type="project" value="UniProtKB-EC"/>
</dbReference>
<sequence length="317" mass="33815">MDVPLSSCALTPWILRDRPWTWGDRTYLMGVLNVTPDSFSDGGQFDQLETAIAQAHQLAADGADWLDIGGESTRPDAQPVSAQEEIDRVVPVIAALRRGWRDFAPLDLPISIDTTKAIVARAAIEAGADVVNDVSGGLYDPELLPTVATLGVPVILMHLRGTPQTMQQLTDYSDFAGQGGSGELPGQHLPDVVIAVRSSLAERVAAAIKAGIPAAQIAIDPGIGFAKTAEQNLALLRHLPSLRSLGHPLLVGPSRKSFIGKILEQPDPQQRVWGTGAACAACVAGGADWVRVHDIQQMRDVVRVADAIWRGWQLGEG</sequence>
<comment type="pathway">
    <text evidence="3 10">Cofactor biosynthesis; tetrahydrofolate biosynthesis; 7,8-dihydrofolate from 2-amino-4-hydroxy-6-hydroxymethyl-7,8-dihydropteridine diphosphate and 4-aminobenzoate: step 1/2.</text>
</comment>
<evidence type="ECO:0000256" key="10">
    <source>
        <dbReference type="RuleBase" id="RU361205"/>
    </source>
</evidence>
<protein>
    <recommendedName>
        <fullName evidence="5 10">Dihydropteroate synthase</fullName>
        <shortName evidence="10">DHPS</shortName>
        <ecNumber evidence="5 10">2.5.1.15</ecNumber>
    </recommendedName>
    <alternativeName>
        <fullName evidence="10">Dihydropteroate pyrophosphorylase</fullName>
    </alternativeName>
</protein>
<comment type="function">
    <text evidence="10">Catalyzes the condensation of para-aminobenzoate (pABA) with 6-hydroxymethyl-7,8-dihydropterin diphosphate (DHPt-PP) to form 7,8-dihydropteroate (H2Pte), the immediate precursor of folate derivatives.</text>
</comment>